<feature type="transmembrane region" description="Helical" evidence="9">
    <location>
        <begin position="32"/>
        <end position="55"/>
    </location>
</feature>
<evidence type="ECO:0000256" key="4">
    <source>
        <dbReference type="ARBA" id="ARBA00023040"/>
    </source>
</evidence>
<feature type="transmembrane region" description="Helical" evidence="9">
    <location>
        <begin position="109"/>
        <end position="128"/>
    </location>
</feature>
<gene>
    <name evidence="11" type="ORF">CBOVIS_LOCUS2499</name>
</gene>
<keyword evidence="2 9" id="KW-0812">Transmembrane</keyword>
<feature type="transmembrane region" description="Helical" evidence="9">
    <location>
        <begin position="67"/>
        <end position="89"/>
    </location>
</feature>
<sequence length="457" mass="50986">MTTLVEFVPEEDTLAVITIKESQSASLRTTNAILLALLLIASYFLNILFVVAVLITKSFRTLINLMYCHLILVNLIDLSFNVLFALLYVANGNWNMSDGWCKFNVGVQMFVHTHTLFVLMLIGVERAIGMSFGWPYIPNADRAVSTVKMFIINLVIAFFSFVSASILFMKNIPVKPFRNRYVCGIDSGGSLSYAVFKIATYVFALSILFMCIGTILKKRTAASLPQSTQEYVDFIRRNRGMQEHKSKGKLLVLLLCVFILIEGPYIALCSVYEIYNSQEMKTEGMDIPQDADTLITWLKFVFPLICPIIMLSWCNDIWLKVKEVMCCTSYDPPTIGHYVPFRMTDEVSPVPSVMTIVATDDGISINEDSNPRSYTRSNLATGVTHSAAPREVENPISSTNGAPRPATPKPPSQPAPVQQSPPENQATPKPTKKSLIPKPKAKKPSKMVIRKKVIATK</sequence>
<keyword evidence="4" id="KW-0297">G-protein coupled receptor</keyword>
<dbReference type="EMBL" id="CADEPM010000002">
    <property type="protein sequence ID" value="CAB3399366.1"/>
    <property type="molecule type" value="Genomic_DNA"/>
</dbReference>
<evidence type="ECO:0000256" key="3">
    <source>
        <dbReference type="ARBA" id="ARBA00022989"/>
    </source>
</evidence>
<dbReference type="PANTHER" id="PTHR45695">
    <property type="entry name" value="LEUCOKININ RECEPTOR-RELATED"/>
    <property type="match status" value="1"/>
</dbReference>
<keyword evidence="12" id="KW-1185">Reference proteome</keyword>
<dbReference type="InterPro" id="IPR017452">
    <property type="entry name" value="GPCR_Rhodpsn_7TM"/>
</dbReference>
<feature type="domain" description="G-protein coupled receptors family 1 profile" evidence="10">
    <location>
        <begin position="45"/>
        <end position="310"/>
    </location>
</feature>
<evidence type="ECO:0000313" key="11">
    <source>
        <dbReference type="EMBL" id="CAB3399366.1"/>
    </source>
</evidence>
<keyword evidence="3 9" id="KW-1133">Transmembrane helix</keyword>
<dbReference type="OrthoDB" id="5864106at2759"/>
<dbReference type="PANTHER" id="PTHR45695:SF9">
    <property type="entry name" value="LEUCOKININ RECEPTOR"/>
    <property type="match status" value="1"/>
</dbReference>
<dbReference type="Pfam" id="PF00001">
    <property type="entry name" value="7tm_1"/>
    <property type="match status" value="1"/>
</dbReference>
<evidence type="ECO:0000256" key="9">
    <source>
        <dbReference type="SAM" id="Phobius"/>
    </source>
</evidence>
<evidence type="ECO:0000256" key="7">
    <source>
        <dbReference type="ARBA" id="ARBA00023224"/>
    </source>
</evidence>
<comment type="caution">
    <text evidence="11">The sequence shown here is derived from an EMBL/GenBank/DDBJ whole genome shotgun (WGS) entry which is preliminary data.</text>
</comment>
<feature type="compositionally biased region" description="Basic residues" evidence="8">
    <location>
        <begin position="439"/>
        <end position="457"/>
    </location>
</feature>
<feature type="transmembrane region" description="Helical" evidence="9">
    <location>
        <begin position="250"/>
        <end position="275"/>
    </location>
</feature>
<feature type="compositionally biased region" description="Pro residues" evidence="8">
    <location>
        <begin position="405"/>
        <end position="414"/>
    </location>
</feature>
<dbReference type="GO" id="GO:0004930">
    <property type="term" value="F:G protein-coupled receptor activity"/>
    <property type="evidence" value="ECO:0007669"/>
    <property type="project" value="UniProtKB-KW"/>
</dbReference>
<organism evidence="11 12">
    <name type="scientific">Caenorhabditis bovis</name>
    <dbReference type="NCBI Taxonomy" id="2654633"/>
    <lineage>
        <taxon>Eukaryota</taxon>
        <taxon>Metazoa</taxon>
        <taxon>Ecdysozoa</taxon>
        <taxon>Nematoda</taxon>
        <taxon>Chromadorea</taxon>
        <taxon>Rhabditida</taxon>
        <taxon>Rhabditina</taxon>
        <taxon>Rhabditomorpha</taxon>
        <taxon>Rhabditoidea</taxon>
        <taxon>Rhabditidae</taxon>
        <taxon>Peloderinae</taxon>
        <taxon>Caenorhabditis</taxon>
    </lineage>
</organism>
<dbReference type="SUPFAM" id="SSF81321">
    <property type="entry name" value="Family A G protein-coupled receptor-like"/>
    <property type="match status" value="1"/>
</dbReference>
<keyword evidence="7" id="KW-0807">Transducer</keyword>
<dbReference type="CDD" id="cd00637">
    <property type="entry name" value="7tm_classA_rhodopsin-like"/>
    <property type="match status" value="1"/>
</dbReference>
<feature type="transmembrane region" description="Helical" evidence="9">
    <location>
        <begin position="198"/>
        <end position="216"/>
    </location>
</feature>
<dbReference type="AlphaFoldDB" id="A0A8S1EGW4"/>
<comment type="subcellular location">
    <subcellularLocation>
        <location evidence="1">Membrane</location>
        <topology evidence="1">Multi-pass membrane protein</topology>
    </subcellularLocation>
</comment>
<keyword evidence="6" id="KW-0675">Receptor</keyword>
<dbReference type="InterPro" id="IPR000276">
    <property type="entry name" value="GPCR_Rhodpsn"/>
</dbReference>
<evidence type="ECO:0000313" key="12">
    <source>
        <dbReference type="Proteomes" id="UP000494206"/>
    </source>
</evidence>
<evidence type="ECO:0000256" key="5">
    <source>
        <dbReference type="ARBA" id="ARBA00023136"/>
    </source>
</evidence>
<feature type="transmembrane region" description="Helical" evidence="9">
    <location>
        <begin position="149"/>
        <end position="169"/>
    </location>
</feature>
<dbReference type="Gene3D" id="1.20.1070.10">
    <property type="entry name" value="Rhodopsin 7-helix transmembrane proteins"/>
    <property type="match status" value="1"/>
</dbReference>
<evidence type="ECO:0000256" key="6">
    <source>
        <dbReference type="ARBA" id="ARBA00023170"/>
    </source>
</evidence>
<name>A0A8S1EGW4_9PELO</name>
<feature type="region of interest" description="Disordered" evidence="8">
    <location>
        <begin position="364"/>
        <end position="457"/>
    </location>
</feature>
<dbReference type="PROSITE" id="PS50262">
    <property type="entry name" value="G_PROTEIN_RECEP_F1_2"/>
    <property type="match status" value="1"/>
</dbReference>
<feature type="transmembrane region" description="Helical" evidence="9">
    <location>
        <begin position="295"/>
        <end position="314"/>
    </location>
</feature>
<proteinExistence type="predicted"/>
<feature type="compositionally biased region" description="Polar residues" evidence="8">
    <location>
        <begin position="366"/>
        <end position="384"/>
    </location>
</feature>
<evidence type="ECO:0000256" key="2">
    <source>
        <dbReference type="ARBA" id="ARBA00022692"/>
    </source>
</evidence>
<keyword evidence="5 9" id="KW-0472">Membrane</keyword>
<evidence type="ECO:0000256" key="1">
    <source>
        <dbReference type="ARBA" id="ARBA00004141"/>
    </source>
</evidence>
<dbReference type="GO" id="GO:0005886">
    <property type="term" value="C:plasma membrane"/>
    <property type="evidence" value="ECO:0007669"/>
    <property type="project" value="TreeGrafter"/>
</dbReference>
<evidence type="ECO:0000256" key="8">
    <source>
        <dbReference type="SAM" id="MobiDB-lite"/>
    </source>
</evidence>
<protein>
    <recommendedName>
        <fullName evidence="10">G-protein coupled receptors family 1 profile domain-containing protein</fullName>
    </recommendedName>
</protein>
<accession>A0A8S1EGW4</accession>
<evidence type="ECO:0000259" key="10">
    <source>
        <dbReference type="PROSITE" id="PS50262"/>
    </source>
</evidence>
<reference evidence="11 12" key="1">
    <citation type="submission" date="2020-04" db="EMBL/GenBank/DDBJ databases">
        <authorList>
            <person name="Laetsch R D."/>
            <person name="Stevens L."/>
            <person name="Kumar S."/>
            <person name="Blaxter L. M."/>
        </authorList>
    </citation>
    <scope>NUCLEOTIDE SEQUENCE [LARGE SCALE GENOMIC DNA]</scope>
</reference>
<dbReference type="Proteomes" id="UP000494206">
    <property type="component" value="Unassembled WGS sequence"/>
</dbReference>